<dbReference type="EMBL" id="MU004197">
    <property type="protein sequence ID" value="KAF2490243.1"/>
    <property type="molecule type" value="Genomic_DNA"/>
</dbReference>
<dbReference type="Proteomes" id="UP000799750">
    <property type="component" value="Unassembled WGS sequence"/>
</dbReference>
<dbReference type="GO" id="GO:0047184">
    <property type="term" value="F:1-acylglycerophosphocholine O-acyltransferase activity"/>
    <property type="evidence" value="ECO:0007669"/>
    <property type="project" value="TreeGrafter"/>
</dbReference>
<evidence type="ECO:0000256" key="2">
    <source>
        <dbReference type="ARBA" id="ARBA00022679"/>
    </source>
</evidence>
<feature type="transmembrane region" description="Helical" evidence="7">
    <location>
        <begin position="23"/>
        <end position="39"/>
    </location>
</feature>
<protein>
    <submittedName>
        <fullName evidence="8">MBOAT family protein</fullName>
    </submittedName>
</protein>
<feature type="transmembrane region" description="Helical" evidence="7">
    <location>
        <begin position="380"/>
        <end position="398"/>
    </location>
</feature>
<dbReference type="InterPro" id="IPR004299">
    <property type="entry name" value="MBOAT_fam"/>
</dbReference>
<keyword evidence="6" id="KW-0012">Acyltransferase</keyword>
<comment type="subcellular location">
    <subcellularLocation>
        <location evidence="1">Membrane</location>
        <topology evidence="1">Multi-pass membrane protein</topology>
    </subcellularLocation>
</comment>
<keyword evidence="3 7" id="KW-0812">Transmembrane</keyword>
<evidence type="ECO:0000256" key="5">
    <source>
        <dbReference type="ARBA" id="ARBA00023136"/>
    </source>
</evidence>
<dbReference type="InterPro" id="IPR049941">
    <property type="entry name" value="LPLAT_7/PORCN-like"/>
</dbReference>
<feature type="transmembrane region" description="Helical" evidence="7">
    <location>
        <begin position="75"/>
        <end position="101"/>
    </location>
</feature>
<dbReference type="GO" id="GO:0016020">
    <property type="term" value="C:membrane"/>
    <property type="evidence" value="ECO:0007669"/>
    <property type="project" value="UniProtKB-SubCell"/>
</dbReference>
<feature type="transmembrane region" description="Helical" evidence="7">
    <location>
        <begin position="227"/>
        <end position="248"/>
    </location>
</feature>
<name>A0A6A6QF52_9PEZI</name>
<evidence type="ECO:0000256" key="4">
    <source>
        <dbReference type="ARBA" id="ARBA00022989"/>
    </source>
</evidence>
<dbReference type="GO" id="GO:0005783">
    <property type="term" value="C:endoplasmic reticulum"/>
    <property type="evidence" value="ECO:0007669"/>
    <property type="project" value="TreeGrafter"/>
</dbReference>
<evidence type="ECO:0000313" key="8">
    <source>
        <dbReference type="EMBL" id="KAF2490243.1"/>
    </source>
</evidence>
<accession>A0A6A6QF52</accession>
<gene>
    <name evidence="8" type="ORF">BU16DRAFT_596189</name>
</gene>
<dbReference type="GO" id="GO:0046474">
    <property type="term" value="P:glycerophospholipid biosynthetic process"/>
    <property type="evidence" value="ECO:0007669"/>
    <property type="project" value="TreeGrafter"/>
</dbReference>
<feature type="transmembrane region" description="Helical" evidence="7">
    <location>
        <begin position="419"/>
        <end position="442"/>
    </location>
</feature>
<evidence type="ECO:0000256" key="7">
    <source>
        <dbReference type="SAM" id="Phobius"/>
    </source>
</evidence>
<dbReference type="AlphaFoldDB" id="A0A6A6QF52"/>
<evidence type="ECO:0000313" key="9">
    <source>
        <dbReference type="Proteomes" id="UP000799750"/>
    </source>
</evidence>
<keyword evidence="4 7" id="KW-1133">Transmembrane helix</keyword>
<evidence type="ECO:0000256" key="6">
    <source>
        <dbReference type="ARBA" id="ARBA00023315"/>
    </source>
</evidence>
<reference evidence="8" key="1">
    <citation type="journal article" date="2020" name="Stud. Mycol.">
        <title>101 Dothideomycetes genomes: a test case for predicting lifestyles and emergence of pathogens.</title>
        <authorList>
            <person name="Haridas S."/>
            <person name="Albert R."/>
            <person name="Binder M."/>
            <person name="Bloem J."/>
            <person name="Labutti K."/>
            <person name="Salamov A."/>
            <person name="Andreopoulos B."/>
            <person name="Baker S."/>
            <person name="Barry K."/>
            <person name="Bills G."/>
            <person name="Bluhm B."/>
            <person name="Cannon C."/>
            <person name="Castanera R."/>
            <person name="Culley D."/>
            <person name="Daum C."/>
            <person name="Ezra D."/>
            <person name="Gonzalez J."/>
            <person name="Henrissat B."/>
            <person name="Kuo A."/>
            <person name="Liang C."/>
            <person name="Lipzen A."/>
            <person name="Lutzoni F."/>
            <person name="Magnuson J."/>
            <person name="Mondo S."/>
            <person name="Nolan M."/>
            <person name="Ohm R."/>
            <person name="Pangilinan J."/>
            <person name="Park H.-J."/>
            <person name="Ramirez L."/>
            <person name="Alfaro M."/>
            <person name="Sun H."/>
            <person name="Tritt A."/>
            <person name="Yoshinaga Y."/>
            <person name="Zwiers L.-H."/>
            <person name="Turgeon B."/>
            <person name="Goodwin S."/>
            <person name="Spatafora J."/>
            <person name="Crous P."/>
            <person name="Grigoriev I."/>
        </authorList>
    </citation>
    <scope>NUCLEOTIDE SEQUENCE</scope>
    <source>
        <strain evidence="8">CBS 269.34</strain>
    </source>
</reference>
<organism evidence="8 9">
    <name type="scientific">Lophium mytilinum</name>
    <dbReference type="NCBI Taxonomy" id="390894"/>
    <lineage>
        <taxon>Eukaryota</taxon>
        <taxon>Fungi</taxon>
        <taxon>Dikarya</taxon>
        <taxon>Ascomycota</taxon>
        <taxon>Pezizomycotina</taxon>
        <taxon>Dothideomycetes</taxon>
        <taxon>Pleosporomycetidae</taxon>
        <taxon>Mytilinidiales</taxon>
        <taxon>Mytilinidiaceae</taxon>
        <taxon>Lophium</taxon>
    </lineage>
</organism>
<keyword evidence="5 7" id="KW-0472">Membrane</keyword>
<proteinExistence type="predicted"/>
<dbReference type="PANTHER" id="PTHR13906">
    <property type="entry name" value="PORCUPINE"/>
    <property type="match status" value="1"/>
</dbReference>
<keyword evidence="9" id="KW-1185">Reference proteome</keyword>
<dbReference type="GO" id="GO:0030258">
    <property type="term" value="P:lipid modification"/>
    <property type="evidence" value="ECO:0007669"/>
    <property type="project" value="TreeGrafter"/>
</dbReference>
<evidence type="ECO:0000256" key="3">
    <source>
        <dbReference type="ARBA" id="ARBA00022692"/>
    </source>
</evidence>
<sequence>MLPYINAPFEYAGNALGASVDELKLIFSFLLSYPLAAILKRIPDNLPWRKNVFIVGVSLFYLIGLFDLWDGLRTLIWASGVTYAIAMFVDSPYMPWIGFAYNMGHMSVNHIHRMTINDPGSIDITGAQMVLIMKLTAFCWNVYDGKLPETELSEFQKEHAIKEIPDLLDYAGYVFFFPGLMAGPAFDYCDYRQYISTSMFQLPPGVDPSKAPPTRKKRKIPRSGTPAAWNFGYGILWILAFLKFSAWYNTSALLSDDFLKYGIIRRVWNLHMLGLTTRMKYYGVWSLTEGACILSGIGYNGIDAKTGRASWHRLQNVRPWDIETAQNTRAYLGNWNINTNNWLRNYVYLRVTPKGKKPGFRATLATFFTSAFWHGFYPGYYMAFILASLLQTIAKNGRRLLRPFFLTADGGSETPKKRYYDLVTILITQLAFSFTVAPFVFLSFTGSITVWSRVYFYCLIGVAVCFGALNSPIKPQLQAQLKKRNKGKIEEVVKIEQAKERIQRAPTLGLPDDPEAEMDEIVAEVRKEIEERRKRGGSVGMDIRKAVEEKLAEFKRK</sequence>
<dbReference type="GO" id="GO:0003841">
    <property type="term" value="F:1-acylglycerol-3-phosphate O-acyltransferase activity"/>
    <property type="evidence" value="ECO:0007669"/>
    <property type="project" value="TreeGrafter"/>
</dbReference>
<feature type="transmembrane region" description="Helical" evidence="7">
    <location>
        <begin position="51"/>
        <end position="69"/>
    </location>
</feature>
<keyword evidence="2" id="KW-0808">Transferase</keyword>
<feature type="transmembrane region" description="Helical" evidence="7">
    <location>
        <begin position="282"/>
        <end position="302"/>
    </location>
</feature>
<feature type="transmembrane region" description="Helical" evidence="7">
    <location>
        <begin position="454"/>
        <end position="473"/>
    </location>
</feature>
<evidence type="ECO:0000256" key="1">
    <source>
        <dbReference type="ARBA" id="ARBA00004141"/>
    </source>
</evidence>
<dbReference type="Pfam" id="PF03062">
    <property type="entry name" value="MBOAT"/>
    <property type="match status" value="1"/>
</dbReference>
<dbReference type="OrthoDB" id="286734at2759"/>
<dbReference type="PANTHER" id="PTHR13906:SF4">
    <property type="entry name" value="LYSOPHOSPHOLIPID ACYLTRANSFERASE 6"/>
    <property type="match status" value="1"/>
</dbReference>